<dbReference type="EMBL" id="MU858363">
    <property type="protein sequence ID" value="KAK4206711.1"/>
    <property type="molecule type" value="Genomic_DNA"/>
</dbReference>
<dbReference type="Pfam" id="PF12770">
    <property type="entry name" value="CHAT"/>
    <property type="match status" value="1"/>
</dbReference>
<dbReference type="InterPro" id="IPR011990">
    <property type="entry name" value="TPR-like_helical_dom_sf"/>
</dbReference>
<proteinExistence type="predicted"/>
<reference evidence="2" key="2">
    <citation type="submission" date="2023-05" db="EMBL/GenBank/DDBJ databases">
        <authorList>
            <consortium name="Lawrence Berkeley National Laboratory"/>
            <person name="Steindorff A."/>
            <person name="Hensen N."/>
            <person name="Bonometti L."/>
            <person name="Westerberg I."/>
            <person name="Brannstrom I.O."/>
            <person name="Guillou S."/>
            <person name="Cros-Aarteil S."/>
            <person name="Calhoun S."/>
            <person name="Haridas S."/>
            <person name="Kuo A."/>
            <person name="Mondo S."/>
            <person name="Pangilinan J."/>
            <person name="Riley R."/>
            <person name="Labutti K."/>
            <person name="Andreopoulos B."/>
            <person name="Lipzen A."/>
            <person name="Chen C."/>
            <person name="Yanf M."/>
            <person name="Daum C."/>
            <person name="Ng V."/>
            <person name="Clum A."/>
            <person name="Ohm R."/>
            <person name="Martin F."/>
            <person name="Silar P."/>
            <person name="Natvig D."/>
            <person name="Lalanne C."/>
            <person name="Gautier V."/>
            <person name="Ament-Velasquez S.L."/>
            <person name="Kruys A."/>
            <person name="Hutchinson M.I."/>
            <person name="Powell A.J."/>
            <person name="Barry K."/>
            <person name="Miller A.N."/>
            <person name="Grigoriev I.V."/>
            <person name="Debuchy R."/>
            <person name="Gladieux P."/>
            <person name="Thoren M.H."/>
            <person name="Johannesson H."/>
        </authorList>
    </citation>
    <scope>NUCLEOTIDE SEQUENCE</scope>
    <source>
        <strain evidence="2">PSN293</strain>
    </source>
</reference>
<dbReference type="SUPFAM" id="SSF48452">
    <property type="entry name" value="TPR-like"/>
    <property type="match status" value="1"/>
</dbReference>
<name>A0AAN6XU81_9PEZI</name>
<dbReference type="AlphaFoldDB" id="A0AAN6XU81"/>
<protein>
    <submittedName>
        <fullName evidence="2">Tetratricopeptide-like helical</fullName>
    </submittedName>
</protein>
<dbReference type="PANTHER" id="PTHR19959:SF119">
    <property type="entry name" value="FUNGAL LIPASE-LIKE DOMAIN-CONTAINING PROTEIN"/>
    <property type="match status" value="1"/>
</dbReference>
<reference evidence="2" key="1">
    <citation type="journal article" date="2023" name="Mol. Phylogenet. Evol.">
        <title>Genome-scale phylogeny and comparative genomics of the fungal order Sordariales.</title>
        <authorList>
            <person name="Hensen N."/>
            <person name="Bonometti L."/>
            <person name="Westerberg I."/>
            <person name="Brannstrom I.O."/>
            <person name="Guillou S."/>
            <person name="Cros-Aarteil S."/>
            <person name="Calhoun S."/>
            <person name="Haridas S."/>
            <person name="Kuo A."/>
            <person name="Mondo S."/>
            <person name="Pangilinan J."/>
            <person name="Riley R."/>
            <person name="LaButti K."/>
            <person name="Andreopoulos B."/>
            <person name="Lipzen A."/>
            <person name="Chen C."/>
            <person name="Yan M."/>
            <person name="Daum C."/>
            <person name="Ng V."/>
            <person name="Clum A."/>
            <person name="Steindorff A."/>
            <person name="Ohm R.A."/>
            <person name="Martin F."/>
            <person name="Silar P."/>
            <person name="Natvig D.O."/>
            <person name="Lalanne C."/>
            <person name="Gautier V."/>
            <person name="Ament-Velasquez S.L."/>
            <person name="Kruys A."/>
            <person name="Hutchinson M.I."/>
            <person name="Powell A.J."/>
            <person name="Barry K."/>
            <person name="Miller A.N."/>
            <person name="Grigoriev I.V."/>
            <person name="Debuchy R."/>
            <person name="Gladieux P."/>
            <person name="Hiltunen Thoren M."/>
            <person name="Johannesson H."/>
        </authorList>
    </citation>
    <scope>NUCLEOTIDE SEQUENCE</scope>
    <source>
        <strain evidence="2">PSN293</strain>
    </source>
</reference>
<keyword evidence="3" id="KW-1185">Reference proteome</keyword>
<sequence length="864" mass="95663">MDRPPSRRSSVRCPHNSDRAYQEYRNNGDKAKIYFAVQCAQYVTNITPKGHPQEAGKLNNLGVMLQTRYERTGQIGDLEEAIAAARQAVQSTPDDHPDWVAYLNNLGNKLESRYERTGQMGDIEDAITAARQAVQSTPDDYPNRAACLNNLGSKLGYRYERTGQIRDLEEAITVARQAVQSTPHDHPDRAAYLNNLGSNKLGCRYERTGQMQDLEEAITAAKQAVQSTLDDHPNRAAYLNNLGNKLESRYERTGQMRDLEEAITAARQAVQSTPDNHPDRAAYLNNLGVVLKTQYEGTGQMGDLEEAITVARQAVQSTPHDHPDQAGFLNNLGNMLQTQYERTGQIQDLDNASKHLQEAWSCGSAVPFHRIKPAARCLQLFARLRGGPNTDVIISSAIQLGKDVIKLLPSVNTRILNRADQQFVIKTFAGVAADLCAFHLESGNLHDALLYLEEGRLKRDVAERLILKRRREAVDELERCIEGIRSIPGQERFLQGQTVAQMQECAAHGSIIIINLTTFRSDAIIVTATTIKALNLPKLSASEAKNWLSKDWHRGSRSDRPQKNKEYLDFLSWLWQACVQPVLDVVLAIQSSSDLPRIWWIGTGLATSMPFHAAGTNSVNSTDNLYSRAVSSYAPSIKALAYSHSRSKATDGTKGMLLMATMSTTPGSPKPPDLPGVAKEKEKILDITGRHLLTESIDQPSVNRLIERLPHCSIAHFACHGSTDYSDPSNSGLVLQKSGDTAPEQDRLTVQMVSELSLTHARLAYLSACSTAENRAPQLTDEVIHVVSGFQVAGFPHVVGCLWPSNDRVCVEVASGFYTTLLDKGEMRWDNDNVAAALLKAVNIVRENERSMPLNWAQFVHYGP</sequence>
<evidence type="ECO:0000313" key="3">
    <source>
        <dbReference type="Proteomes" id="UP001301769"/>
    </source>
</evidence>
<feature type="domain" description="CHAT" evidence="1">
    <location>
        <begin position="570"/>
        <end position="863"/>
    </location>
</feature>
<comment type="caution">
    <text evidence="2">The sequence shown here is derived from an EMBL/GenBank/DDBJ whole genome shotgun (WGS) entry which is preliminary data.</text>
</comment>
<dbReference type="Proteomes" id="UP001301769">
    <property type="component" value="Unassembled WGS sequence"/>
</dbReference>
<evidence type="ECO:0000313" key="2">
    <source>
        <dbReference type="EMBL" id="KAK4206711.1"/>
    </source>
</evidence>
<dbReference type="Gene3D" id="1.25.40.10">
    <property type="entry name" value="Tetratricopeptide repeat domain"/>
    <property type="match status" value="3"/>
</dbReference>
<evidence type="ECO:0000259" key="1">
    <source>
        <dbReference type="Pfam" id="PF12770"/>
    </source>
</evidence>
<dbReference type="Pfam" id="PF13374">
    <property type="entry name" value="TPR_10"/>
    <property type="match status" value="4"/>
</dbReference>
<organism evidence="2 3">
    <name type="scientific">Rhypophila decipiens</name>
    <dbReference type="NCBI Taxonomy" id="261697"/>
    <lineage>
        <taxon>Eukaryota</taxon>
        <taxon>Fungi</taxon>
        <taxon>Dikarya</taxon>
        <taxon>Ascomycota</taxon>
        <taxon>Pezizomycotina</taxon>
        <taxon>Sordariomycetes</taxon>
        <taxon>Sordariomycetidae</taxon>
        <taxon>Sordariales</taxon>
        <taxon>Naviculisporaceae</taxon>
        <taxon>Rhypophila</taxon>
    </lineage>
</organism>
<dbReference type="PANTHER" id="PTHR19959">
    <property type="entry name" value="KINESIN LIGHT CHAIN"/>
    <property type="match status" value="1"/>
</dbReference>
<gene>
    <name evidence="2" type="ORF">QBC37DRAFT_444909</name>
</gene>
<accession>A0AAN6XU81</accession>
<dbReference type="InterPro" id="IPR024983">
    <property type="entry name" value="CHAT_dom"/>
</dbReference>
<dbReference type="SUPFAM" id="SSF81901">
    <property type="entry name" value="HCP-like"/>
    <property type="match status" value="1"/>
</dbReference>